<protein>
    <submittedName>
        <fullName evidence="1">Uncharacterized protein</fullName>
    </submittedName>
</protein>
<dbReference type="InterPro" id="IPR046788">
    <property type="entry name" value="Methyltransf_35"/>
</dbReference>
<evidence type="ECO:0000313" key="1">
    <source>
        <dbReference type="EMBL" id="EAY24709.1"/>
    </source>
</evidence>
<organism evidence="1 2">
    <name type="scientific">Microscilla marina ATCC 23134</name>
    <dbReference type="NCBI Taxonomy" id="313606"/>
    <lineage>
        <taxon>Bacteria</taxon>
        <taxon>Pseudomonadati</taxon>
        <taxon>Bacteroidota</taxon>
        <taxon>Cytophagia</taxon>
        <taxon>Cytophagales</taxon>
        <taxon>Microscillaceae</taxon>
        <taxon>Microscilla</taxon>
    </lineage>
</organism>
<evidence type="ECO:0000313" key="2">
    <source>
        <dbReference type="Proteomes" id="UP000004095"/>
    </source>
</evidence>
<dbReference type="EMBL" id="AAWS01000063">
    <property type="protein sequence ID" value="EAY24709.1"/>
    <property type="molecule type" value="Genomic_DNA"/>
</dbReference>
<dbReference type="RefSeq" id="WP_002704316.1">
    <property type="nucleotide sequence ID" value="NZ_AAWS01000063.1"/>
</dbReference>
<keyword evidence="2" id="KW-1185">Reference proteome</keyword>
<sequence>MGKNSYEVFNYRLRSGKSIERDIILSIIKQVITPSRLKTYRYIGLGSIFYTDFKLFHKELGIDDMISIEAVEYTEEIEENSEEFENRFQFNIPFKCIKLEMGATTDVIPRLTLGDKKSIVWLDYDGSLETYMFDDISEILKKVCNDSFFILTCNCSLPKYFHGQDSKEETQKKLNNFKQHFENLYPPEISQKDFTKLKRCELLRQMFHNKINQTLSNLNGVKLDTEKQVFQQLFYFRHQDKAPMLTFGGLLTSKQKLKKLDEEARFNFEFVSKCKNLTNIEPPIVTNREIDLMNKKLPASSQDDFLNDKDIRFIPKSVKEAYLKYYKYLPLYMETRGF</sequence>
<dbReference type="OrthoDB" id="9181262at2"/>
<dbReference type="Pfam" id="PF20553">
    <property type="entry name" value="Methyltransf_35"/>
    <property type="match status" value="1"/>
</dbReference>
<reference evidence="1 2" key="1">
    <citation type="submission" date="2007-01" db="EMBL/GenBank/DDBJ databases">
        <authorList>
            <person name="Haygood M."/>
            <person name="Podell S."/>
            <person name="Anderson C."/>
            <person name="Hopkinson B."/>
            <person name="Roe K."/>
            <person name="Barbeau K."/>
            <person name="Gaasterland T."/>
            <person name="Ferriera S."/>
            <person name="Johnson J."/>
            <person name="Kravitz S."/>
            <person name="Beeson K."/>
            <person name="Sutton G."/>
            <person name="Rogers Y.-H."/>
            <person name="Friedman R."/>
            <person name="Frazier M."/>
            <person name="Venter J.C."/>
        </authorList>
    </citation>
    <scope>NUCLEOTIDE SEQUENCE [LARGE SCALE GENOMIC DNA]</scope>
    <source>
        <strain evidence="1 2">ATCC 23134</strain>
    </source>
</reference>
<dbReference type="Proteomes" id="UP000004095">
    <property type="component" value="Unassembled WGS sequence"/>
</dbReference>
<gene>
    <name evidence="1" type="ORF">M23134_03019</name>
</gene>
<dbReference type="eggNOG" id="ENOG5031JFC">
    <property type="taxonomic scope" value="Bacteria"/>
</dbReference>
<proteinExistence type="predicted"/>
<comment type="caution">
    <text evidence="1">The sequence shown here is derived from an EMBL/GenBank/DDBJ whole genome shotgun (WGS) entry which is preliminary data.</text>
</comment>
<name>A1ZY57_MICM2</name>
<dbReference type="AlphaFoldDB" id="A1ZY57"/>
<accession>A1ZY57</accession>